<dbReference type="Gene3D" id="3.40.630.30">
    <property type="match status" value="1"/>
</dbReference>
<reference evidence="6 7" key="1">
    <citation type="journal article" date="2019" name="Int. J. Syst. Evol. Microbiol.">
        <title>The Global Catalogue of Microorganisms (GCM) 10K type strain sequencing project: providing services to taxonomists for standard genome sequencing and annotation.</title>
        <authorList>
            <consortium name="The Broad Institute Genomics Platform"/>
            <consortium name="The Broad Institute Genome Sequencing Center for Infectious Disease"/>
            <person name="Wu L."/>
            <person name="Ma J."/>
        </authorList>
    </citation>
    <scope>NUCLEOTIDE SEQUENCE [LARGE SCALE GENOMIC DNA]</scope>
    <source>
        <strain evidence="6 7">JCM 10303</strain>
    </source>
</reference>
<proteinExistence type="predicted"/>
<evidence type="ECO:0000259" key="5">
    <source>
        <dbReference type="SMART" id="SM01006"/>
    </source>
</evidence>
<evidence type="ECO:0000313" key="6">
    <source>
        <dbReference type="EMBL" id="GAA0546789.1"/>
    </source>
</evidence>
<evidence type="ECO:0000256" key="3">
    <source>
        <dbReference type="ARBA" id="ARBA00020586"/>
    </source>
</evidence>
<comment type="pathway">
    <text evidence="2">Siderophore biosynthesis; mycobactin biosynthesis.</text>
</comment>
<evidence type="ECO:0000313" key="7">
    <source>
        <dbReference type="Proteomes" id="UP001500729"/>
    </source>
</evidence>
<evidence type="ECO:0000256" key="4">
    <source>
        <dbReference type="ARBA" id="ARBA00031122"/>
    </source>
</evidence>
<comment type="function">
    <text evidence="1">Acyltransferase required for the direct transfer of medium- to long-chain fatty acyl moieties from a carrier protein (MbtL) on to the epsilon-amino group of lysine residue in the mycobactin core.</text>
</comment>
<dbReference type="PANTHER" id="PTHR31438:SF1">
    <property type="entry name" value="LYSINE N-ACYLTRANSFERASE C17G9.06C-RELATED"/>
    <property type="match status" value="1"/>
</dbReference>
<dbReference type="Pfam" id="PF13523">
    <property type="entry name" value="Acetyltransf_8"/>
    <property type="match status" value="1"/>
</dbReference>
<gene>
    <name evidence="6" type="ORF">GCM10009533_52000</name>
</gene>
<dbReference type="InterPro" id="IPR016181">
    <property type="entry name" value="Acyl_CoA_acyltransferase"/>
</dbReference>
<dbReference type="SMART" id="SM01006">
    <property type="entry name" value="AlcB"/>
    <property type="match status" value="1"/>
</dbReference>
<evidence type="ECO:0000256" key="2">
    <source>
        <dbReference type="ARBA" id="ARBA00005102"/>
    </source>
</evidence>
<sequence length="417" mass="44887">MAGDVELADRARRRACRLLRRWLAETHTPVEPGPLSLRIGPVRVSAEVAYRSPTGAHGFGPIRVLDAEGVPVALADPVLLAAACSADSRSRSLPSAPINAPDAGTAVDWVLSSLADDEDDEVPAGMTAEEAVRLLSRQVDDLPRSPGADPWSLVAGPLAAIGRFGRAGIADECWLLEVLAGRLRAVDDDLSRSWLSSPTLADRAVLVGEGLRYRPDVRPVPFDVPNPLHEGKSDVPPPPVPVLGGPWSLRPVEVAVHGDGGPDVALVHRWMNTPHVAHHWNQAWPLERWREELAHQLGGEHSLPCVVGHEGREVAYLELYRVTRDKLAGCYPYGPHDLGVHIAIGEREVLGRGFGSSLLRAVAGALLDADPRCARVVAEPNVHNEASVRAFAKAGFVREREIGLPAKNSALMVFSRV</sequence>
<accession>A0ABN1DLV6</accession>
<dbReference type="SUPFAM" id="SSF55729">
    <property type="entry name" value="Acyl-CoA N-acyltransferases (Nat)"/>
    <property type="match status" value="1"/>
</dbReference>
<dbReference type="InterPro" id="IPR019432">
    <property type="entry name" value="Acyltransferase_MbtK/IucB-like"/>
</dbReference>
<keyword evidence="7" id="KW-1185">Reference proteome</keyword>
<comment type="caution">
    <text evidence="6">The sequence shown here is derived from an EMBL/GenBank/DDBJ whole genome shotgun (WGS) entry which is preliminary data.</text>
</comment>
<dbReference type="Proteomes" id="UP001500729">
    <property type="component" value="Unassembled WGS sequence"/>
</dbReference>
<name>A0ABN1DLV6_SACER</name>
<organism evidence="6 7">
    <name type="scientific">Saccharopolyspora erythraea</name>
    <name type="common">Streptomyces erythraeus</name>
    <dbReference type="NCBI Taxonomy" id="1836"/>
    <lineage>
        <taxon>Bacteria</taxon>
        <taxon>Bacillati</taxon>
        <taxon>Actinomycetota</taxon>
        <taxon>Actinomycetes</taxon>
        <taxon>Pseudonocardiales</taxon>
        <taxon>Pseudonocardiaceae</taxon>
        <taxon>Saccharopolyspora</taxon>
    </lineage>
</organism>
<feature type="domain" description="Acyltransferase MbtK/IucB-like conserved" evidence="5">
    <location>
        <begin position="250"/>
        <end position="303"/>
    </location>
</feature>
<dbReference type="EMBL" id="BAAAGS010000042">
    <property type="protein sequence ID" value="GAA0546789.1"/>
    <property type="molecule type" value="Genomic_DNA"/>
</dbReference>
<evidence type="ECO:0000256" key="1">
    <source>
        <dbReference type="ARBA" id="ARBA00003818"/>
    </source>
</evidence>
<protein>
    <recommendedName>
        <fullName evidence="3">Lysine N-acyltransferase MbtK</fullName>
    </recommendedName>
    <alternativeName>
        <fullName evidence="4">Mycobactin synthase protein K</fullName>
    </alternativeName>
</protein>
<dbReference type="PANTHER" id="PTHR31438">
    <property type="entry name" value="LYSINE N-ACYLTRANSFERASE C17G9.06C-RELATED"/>
    <property type="match status" value="1"/>
</dbReference>
<dbReference type="RefSeq" id="WP_011873320.1">
    <property type="nucleotide sequence ID" value="NZ_BAAAGS010000042.1"/>
</dbReference>